<dbReference type="EMBL" id="QQAH01000024">
    <property type="protein sequence ID" value="RDD79813.1"/>
    <property type="molecule type" value="Genomic_DNA"/>
</dbReference>
<dbReference type="Proteomes" id="UP000253782">
    <property type="component" value="Unassembled WGS sequence"/>
</dbReference>
<proteinExistence type="predicted"/>
<protein>
    <recommendedName>
        <fullName evidence="3">PASTA domain-containing protein</fullName>
    </recommendedName>
</protein>
<reference evidence="1 2" key="1">
    <citation type="submission" date="2018-07" db="EMBL/GenBank/DDBJ databases">
        <title>Dyella tabacisoli L4-6T, whole genome shotgun sequence.</title>
        <authorList>
            <person name="Zhou X.-K."/>
            <person name="Li W.-J."/>
            <person name="Duan Y.-Q."/>
        </authorList>
    </citation>
    <scope>NUCLEOTIDE SEQUENCE [LARGE SCALE GENOMIC DNA]</scope>
    <source>
        <strain evidence="1 2">L4-6</strain>
    </source>
</reference>
<evidence type="ECO:0000313" key="1">
    <source>
        <dbReference type="EMBL" id="RDD79813.1"/>
    </source>
</evidence>
<organism evidence="1 2">
    <name type="scientific">Dyella tabacisoli</name>
    <dbReference type="NCBI Taxonomy" id="2282381"/>
    <lineage>
        <taxon>Bacteria</taxon>
        <taxon>Pseudomonadati</taxon>
        <taxon>Pseudomonadota</taxon>
        <taxon>Gammaproteobacteria</taxon>
        <taxon>Lysobacterales</taxon>
        <taxon>Rhodanobacteraceae</taxon>
        <taxon>Dyella</taxon>
    </lineage>
</organism>
<keyword evidence="2" id="KW-1185">Reference proteome</keyword>
<gene>
    <name evidence="1" type="ORF">DVJ77_20325</name>
</gene>
<comment type="caution">
    <text evidence="1">The sequence shown here is derived from an EMBL/GenBank/DDBJ whole genome shotgun (WGS) entry which is preliminary data.</text>
</comment>
<sequence>MPQVITIPYDGQEVGQGYNSETHETVGTALSVANISEDPAVDGQQVTTFFQSVTSQENLMESLGISASLDVRYGLFAGGAKMDFAQSHAVNSYSSFVAGRCVVNNAIRHGHGFTLSETATALVTTQRMDEFKTAFGDMFVRSLKTGGEFDVVARITSVSEEHQTQMSASLQAEYNGLVSDVSFSASFKSATSDSSNHTEVTVFMSQAGGIGEQASFTGSDATKILQRLSEFPALVHQHPVGFEVELASYNTIPLPVPTVEESQDRQIILQDCLNQKMGFLKAVADLDFIMGEDTRIFFDNPPPIADLSIMQGQYRSALNALMAHAIKVSTGQMNPPQTFVANPSPPPLNFKKKKPFVAIPNWGCIEDVQRSSADMPSAADLGLNIIYVVGGQGTDDDRNTATSRGNVISIVPPANQKVPPGFSVTVTYYN</sequence>
<evidence type="ECO:0008006" key="3">
    <source>
        <dbReference type="Google" id="ProtNLM"/>
    </source>
</evidence>
<dbReference type="OrthoDB" id="8452490at2"/>
<evidence type="ECO:0000313" key="2">
    <source>
        <dbReference type="Proteomes" id="UP000253782"/>
    </source>
</evidence>
<accession>A0A369UHK1</accession>
<name>A0A369UHK1_9GAMM</name>
<dbReference type="AlphaFoldDB" id="A0A369UHK1"/>
<dbReference type="RefSeq" id="WP_114847363.1">
    <property type="nucleotide sequence ID" value="NZ_JBHSPE010000001.1"/>
</dbReference>